<feature type="compositionally biased region" description="Polar residues" evidence="2">
    <location>
        <begin position="787"/>
        <end position="807"/>
    </location>
</feature>
<evidence type="ECO:0000256" key="2">
    <source>
        <dbReference type="SAM" id="MobiDB-lite"/>
    </source>
</evidence>
<feature type="compositionally biased region" description="Basic and acidic residues" evidence="2">
    <location>
        <begin position="777"/>
        <end position="786"/>
    </location>
</feature>
<keyword evidence="4" id="KW-1185">Reference proteome</keyword>
<proteinExistence type="predicted"/>
<organism evidence="3 4">
    <name type="scientific">Babesia bigemina</name>
    <dbReference type="NCBI Taxonomy" id="5866"/>
    <lineage>
        <taxon>Eukaryota</taxon>
        <taxon>Sar</taxon>
        <taxon>Alveolata</taxon>
        <taxon>Apicomplexa</taxon>
        <taxon>Aconoidasida</taxon>
        <taxon>Piroplasmida</taxon>
        <taxon>Babesiidae</taxon>
        <taxon>Babesia</taxon>
    </lineage>
</organism>
<dbReference type="Proteomes" id="UP000033188">
    <property type="component" value="Chromosome 3"/>
</dbReference>
<feature type="coiled-coil region" evidence="1">
    <location>
        <begin position="625"/>
        <end position="652"/>
    </location>
</feature>
<dbReference type="KEGG" id="bbig:BBBOND_0301030"/>
<keyword evidence="1" id="KW-0175">Coiled coil</keyword>
<dbReference type="VEuPathDB" id="PiroplasmaDB:BBBOND_0301030"/>
<dbReference type="GeneID" id="24564739"/>
<dbReference type="AlphaFoldDB" id="A0A061D6L3"/>
<feature type="compositionally biased region" description="Polar residues" evidence="2">
    <location>
        <begin position="440"/>
        <end position="459"/>
    </location>
</feature>
<evidence type="ECO:0000313" key="4">
    <source>
        <dbReference type="Proteomes" id="UP000033188"/>
    </source>
</evidence>
<sequence>MFQHGPQVEFTSDVQSDHNIHIEVSNAHDLLFVAQNASVYIYQLTAFVSSAVANEPYDAHLLDRITFEDAIKRIRILHEWHLIACLLAHKVVVYDFSQGKKRFESEFTVVLECVYWSGKNLLVRDADSVLHMISVDGTKKSILRDCKSISPAGSDGFHLVCQFNGSLSIQIFKEYPDPSKFVTLQLPPLYEASQITDVVGSHVISGDLVAIGLVIDIQDSLILLCRYTSSEATVVHWAFNELFLTVDDIYPQIEFVWVDEWQCLFAWSNAATMVVVISRHVKLVGDSTWHVVNMKEGYCLESVDIDCCPTDLVVCTSYRDKLYRKNASADAPLLTDPTVFMLAQGASKIALHYADTWLIDKDLKEVEQLPRLRRDTDGSLFSSFVASRCSDENVVNKKSIIHHTSDMPEGAHLDDMFACMKVEHTSSSYDKNLRPGSTGLGHTQATHGGQKSVELSTNPDTANCHRFTDSRSSSNVVSSKIGQPQALDPLAAVDEVYHSSIKAYAQLPAEKERHLERIRLLEMLCNCFHIFESRLEDLESTISSEVATPRGVKMDDWASSLEDVKSIYNEIIRNVSGATGDYSNGSIDVLSDDIKKMYEETMQSYTSKFHIYGPEVDLKDMEHHLDATKGVLISLNDKLDAYENEISAAENNRLFSHKAETTMRRDSCIRQRTRESKMTDISDLIKKLKDVHIKHAPNPDIEYKEVKMKFNEYGTLSKLKSSETICATQIVFTQEARPRGCDLLYSKNYLETGSIRTHNFSTTNETTGTSIEITTNDFRKDGRHNPSDSSTSSATGTHSKDGTSTAVIQPKDALSNVVASGNTEGMSVGSYNTVAEVSSLDASSSSTADNTRLGLSTTALSSSSIPGGAIHQVQTYKFGDTGDMAKCTLSSACFAPVAAPSGPAPFALYATNSPTSFADLALSKSAGKSMFNDIQKEPNQLFGEGPLTGTIPSFTGVRGFTSGNFQATGLQNASPVFNYSSNPLRSGLNTDDKAPIAKSGGDIWGSFRRSNPLD</sequence>
<dbReference type="STRING" id="5866.A0A061D6L3"/>
<name>A0A061D6L3_BABBI</name>
<accession>A0A061D6L3</accession>
<feature type="region of interest" description="Disordered" evidence="2">
    <location>
        <begin position="428"/>
        <end position="459"/>
    </location>
</feature>
<dbReference type="InterPro" id="IPR036322">
    <property type="entry name" value="WD40_repeat_dom_sf"/>
</dbReference>
<feature type="region of interest" description="Disordered" evidence="2">
    <location>
        <begin position="761"/>
        <end position="809"/>
    </location>
</feature>
<dbReference type="OrthoDB" id="10589489at2759"/>
<dbReference type="EMBL" id="LK391709">
    <property type="protein sequence ID" value="CDR96198.1"/>
    <property type="molecule type" value="Genomic_DNA"/>
</dbReference>
<evidence type="ECO:0000313" key="3">
    <source>
        <dbReference type="EMBL" id="CDR96198.1"/>
    </source>
</evidence>
<dbReference type="SUPFAM" id="SSF50978">
    <property type="entry name" value="WD40 repeat-like"/>
    <property type="match status" value="1"/>
</dbReference>
<gene>
    <name evidence="3" type="ORF">BBBOND_0301030</name>
</gene>
<dbReference type="OMA" id="ETICATQ"/>
<dbReference type="RefSeq" id="XP_012768384.1">
    <property type="nucleotide sequence ID" value="XM_012912930.1"/>
</dbReference>
<protein>
    <submittedName>
        <fullName evidence="3">Uncharacterized protein</fullName>
    </submittedName>
</protein>
<feature type="compositionally biased region" description="Polar residues" evidence="2">
    <location>
        <begin position="761"/>
        <end position="776"/>
    </location>
</feature>
<reference evidence="4" key="1">
    <citation type="journal article" date="2014" name="Nucleic Acids Res.">
        <title>The evolutionary dynamics of variant antigen genes in Babesia reveal a history of genomic innovation underlying host-parasite interaction.</title>
        <authorList>
            <person name="Jackson A.P."/>
            <person name="Otto T.D."/>
            <person name="Darby A."/>
            <person name="Ramaprasad A."/>
            <person name="Xia D."/>
            <person name="Echaide I.E."/>
            <person name="Farber M."/>
            <person name="Gahlot S."/>
            <person name="Gamble J."/>
            <person name="Gupta D."/>
            <person name="Gupta Y."/>
            <person name="Jackson L."/>
            <person name="Malandrin L."/>
            <person name="Malas T.B."/>
            <person name="Moussa E."/>
            <person name="Nair M."/>
            <person name="Reid A.J."/>
            <person name="Sanders M."/>
            <person name="Sharma J."/>
            <person name="Tracey A."/>
            <person name="Quail M.A."/>
            <person name="Weir W."/>
            <person name="Wastling J.M."/>
            <person name="Hall N."/>
            <person name="Willadsen P."/>
            <person name="Lingelbach K."/>
            <person name="Shiels B."/>
            <person name="Tait A."/>
            <person name="Berriman M."/>
            <person name="Allred D.R."/>
            <person name="Pain A."/>
        </authorList>
    </citation>
    <scope>NUCLEOTIDE SEQUENCE [LARGE SCALE GENOMIC DNA]</scope>
    <source>
        <strain evidence="4">Bond</strain>
    </source>
</reference>
<evidence type="ECO:0000256" key="1">
    <source>
        <dbReference type="SAM" id="Coils"/>
    </source>
</evidence>